<sequence length="145" mass="16310">MTKVDSAIRSKWEEKLDYVKLPLWKNCEATLNRRYQQLSAEGASHSSTKPVKTGSTSHGKQLQMDRTTSALVTANTRQPNCPFSNLFRFSRDALIASIREYRFQMQSGTLQEIQSILSLAVAPVSSFLPRCTSSVTIHHTCHAYS</sequence>
<evidence type="ECO:0000313" key="2">
    <source>
        <dbReference type="EMBL" id="JAI50075.1"/>
    </source>
</evidence>
<gene>
    <name evidence="2" type="ORF">c1_g1_i1</name>
</gene>
<proteinExistence type="predicted"/>
<feature type="non-terminal residue" evidence="2">
    <location>
        <position position="145"/>
    </location>
</feature>
<dbReference type="AlphaFoldDB" id="A0A0K8WGS0"/>
<organism evidence="2">
    <name type="scientific">Bactrocera latifrons</name>
    <name type="common">Malaysian fruit fly</name>
    <name type="synonym">Chaetodacus latifrons</name>
    <dbReference type="NCBI Taxonomy" id="174628"/>
    <lineage>
        <taxon>Eukaryota</taxon>
        <taxon>Metazoa</taxon>
        <taxon>Ecdysozoa</taxon>
        <taxon>Arthropoda</taxon>
        <taxon>Hexapoda</taxon>
        <taxon>Insecta</taxon>
        <taxon>Pterygota</taxon>
        <taxon>Neoptera</taxon>
        <taxon>Endopterygota</taxon>
        <taxon>Diptera</taxon>
        <taxon>Brachycera</taxon>
        <taxon>Muscomorpha</taxon>
        <taxon>Tephritoidea</taxon>
        <taxon>Tephritidae</taxon>
        <taxon>Bactrocera</taxon>
        <taxon>Bactrocera</taxon>
    </lineage>
</organism>
<reference evidence="2" key="1">
    <citation type="submission" date="2015-06" db="EMBL/GenBank/DDBJ databases">
        <authorList>
            <person name="Hoefler B.C."/>
            <person name="Straight P.D."/>
        </authorList>
    </citation>
    <scope>NUCLEOTIDE SEQUENCE</scope>
</reference>
<protein>
    <submittedName>
        <fullName evidence="2">Uncharacterized protein</fullName>
    </submittedName>
</protein>
<feature type="region of interest" description="Disordered" evidence="1">
    <location>
        <begin position="39"/>
        <end position="62"/>
    </location>
</feature>
<name>A0A0K8WGS0_BACLA</name>
<dbReference type="EMBL" id="GDHF01002239">
    <property type="protein sequence ID" value="JAI50075.1"/>
    <property type="molecule type" value="Transcribed_RNA"/>
</dbReference>
<accession>A0A0K8WGS0</accession>
<evidence type="ECO:0000256" key="1">
    <source>
        <dbReference type="SAM" id="MobiDB-lite"/>
    </source>
</evidence>